<evidence type="ECO:0000313" key="2">
    <source>
        <dbReference type="EMBL" id="RAY14881.1"/>
    </source>
</evidence>
<keyword evidence="3" id="KW-1185">Reference proteome</keyword>
<dbReference type="AlphaFoldDB" id="A0A365H726"/>
<protein>
    <submittedName>
        <fullName evidence="2">Uncharacterized protein</fullName>
    </submittedName>
</protein>
<dbReference type="Proteomes" id="UP000251891">
    <property type="component" value="Unassembled WGS sequence"/>
</dbReference>
<sequence>MRSWWRAWFAMAYGGLYGVGAPAATVLGTVQFVRDGDPFFLALAVVMAAVSAVALPVLVQTLRALAGRPRLRLEPGALVIRYPVLFRRPLRVAREDVQGAAPLDRSHSDPPGAVDYSLSEVTPFREPLNLEVRLHGSHLFEGARGKWTGNWIWHCRRPWATRPQFPEPGLRYRRLRLRVRDPGRTAEQVGAWAAQDQGRK</sequence>
<feature type="transmembrane region" description="Helical" evidence="1">
    <location>
        <begin position="7"/>
        <end position="33"/>
    </location>
</feature>
<keyword evidence="1" id="KW-0472">Membrane</keyword>
<feature type="transmembrane region" description="Helical" evidence="1">
    <location>
        <begin position="39"/>
        <end position="62"/>
    </location>
</feature>
<evidence type="ECO:0000256" key="1">
    <source>
        <dbReference type="SAM" id="Phobius"/>
    </source>
</evidence>
<gene>
    <name evidence="2" type="ORF">DPM19_14330</name>
</gene>
<dbReference type="RefSeq" id="WP_111867345.1">
    <property type="nucleotide sequence ID" value="NZ_QLYX01000005.1"/>
</dbReference>
<dbReference type="EMBL" id="QLYX01000005">
    <property type="protein sequence ID" value="RAY14881.1"/>
    <property type="molecule type" value="Genomic_DNA"/>
</dbReference>
<comment type="caution">
    <text evidence="2">The sequence shown here is derived from an EMBL/GenBank/DDBJ whole genome shotgun (WGS) entry which is preliminary data.</text>
</comment>
<organism evidence="2 3">
    <name type="scientific">Actinomadura craniellae</name>
    <dbReference type="NCBI Taxonomy" id="2231787"/>
    <lineage>
        <taxon>Bacteria</taxon>
        <taxon>Bacillati</taxon>
        <taxon>Actinomycetota</taxon>
        <taxon>Actinomycetes</taxon>
        <taxon>Streptosporangiales</taxon>
        <taxon>Thermomonosporaceae</taxon>
        <taxon>Actinomadura</taxon>
    </lineage>
</organism>
<keyword evidence="1" id="KW-1133">Transmembrane helix</keyword>
<name>A0A365H726_9ACTN</name>
<accession>A0A365H726</accession>
<evidence type="ECO:0000313" key="3">
    <source>
        <dbReference type="Proteomes" id="UP000251891"/>
    </source>
</evidence>
<reference evidence="2 3" key="1">
    <citation type="submission" date="2018-06" db="EMBL/GenBank/DDBJ databases">
        <title>Actinomadura craniellae sp. nov. isolated from marine sponge Craniella sp.</title>
        <authorList>
            <person name="Li L."/>
            <person name="Xu Q.H."/>
            <person name="Lin H.W."/>
            <person name="Lu Y.H."/>
        </authorList>
    </citation>
    <scope>NUCLEOTIDE SEQUENCE [LARGE SCALE GENOMIC DNA]</scope>
    <source>
        <strain evidence="2 3">LHW63021</strain>
    </source>
</reference>
<dbReference type="OrthoDB" id="3442919at2"/>
<proteinExistence type="predicted"/>
<keyword evidence="1" id="KW-0812">Transmembrane</keyword>